<dbReference type="KEGG" id="bpg:Bathy01g00350"/>
<dbReference type="GeneID" id="19017771"/>
<dbReference type="EMBL" id="FO082278">
    <property type="protein sequence ID" value="CCO14181.1"/>
    <property type="molecule type" value="Genomic_DNA"/>
</dbReference>
<dbReference type="eggNOG" id="ENOG502QWJR">
    <property type="taxonomic scope" value="Eukaryota"/>
</dbReference>
<gene>
    <name evidence="4" type="ORF">Bathy01g00350</name>
</gene>
<dbReference type="PANTHER" id="PTHR33222">
    <property type="match status" value="1"/>
</dbReference>
<dbReference type="GO" id="GO:0009535">
    <property type="term" value="C:chloroplast thylakoid membrane"/>
    <property type="evidence" value="ECO:0007669"/>
    <property type="project" value="TreeGrafter"/>
</dbReference>
<name>K8E968_9CHLO</name>
<keyword evidence="2" id="KW-0812">Transmembrane</keyword>
<dbReference type="PANTHER" id="PTHR33222:SF3">
    <property type="entry name" value="PROTEIN CURVATURE THYLAKOID 1C, CHLOROPLASTIC"/>
    <property type="match status" value="1"/>
</dbReference>
<keyword evidence="2" id="KW-1133">Transmembrane helix</keyword>
<evidence type="ECO:0000256" key="2">
    <source>
        <dbReference type="SAM" id="Phobius"/>
    </source>
</evidence>
<organism evidence="4 5">
    <name type="scientific">Bathycoccus prasinos</name>
    <dbReference type="NCBI Taxonomy" id="41875"/>
    <lineage>
        <taxon>Eukaryota</taxon>
        <taxon>Viridiplantae</taxon>
        <taxon>Chlorophyta</taxon>
        <taxon>Mamiellophyceae</taxon>
        <taxon>Mamiellales</taxon>
        <taxon>Bathycoccaceae</taxon>
        <taxon>Bathycoccus</taxon>
    </lineage>
</organism>
<comment type="subcellular location">
    <subcellularLocation>
        <location evidence="1">Membrane</location>
        <topology evidence="1">Multi-pass membrane protein</topology>
    </subcellularLocation>
</comment>
<evidence type="ECO:0000313" key="4">
    <source>
        <dbReference type="EMBL" id="CCO14181.1"/>
    </source>
</evidence>
<dbReference type="AlphaFoldDB" id="K8E968"/>
<feature type="domain" description="Cyanobacterial aminoacyl-tRNA synthetase CAAD" evidence="3">
    <location>
        <begin position="68"/>
        <end position="149"/>
    </location>
</feature>
<proteinExistence type="predicted"/>
<feature type="transmembrane region" description="Helical" evidence="2">
    <location>
        <begin position="112"/>
        <end position="131"/>
    </location>
</feature>
<reference evidence="4 5" key="1">
    <citation type="submission" date="2011-10" db="EMBL/GenBank/DDBJ databases">
        <authorList>
            <person name="Genoscope - CEA"/>
        </authorList>
    </citation>
    <scope>NUCLEOTIDE SEQUENCE [LARGE SCALE GENOMIC DNA]</scope>
    <source>
        <strain evidence="4 5">RCC 1105</strain>
    </source>
</reference>
<evidence type="ECO:0000256" key="1">
    <source>
        <dbReference type="ARBA" id="ARBA00004141"/>
    </source>
</evidence>
<evidence type="ECO:0000259" key="3">
    <source>
        <dbReference type="Pfam" id="PF14159"/>
    </source>
</evidence>
<keyword evidence="5" id="KW-1185">Reference proteome</keyword>
<feature type="transmembrane region" description="Helical" evidence="2">
    <location>
        <begin position="81"/>
        <end position="100"/>
    </location>
</feature>
<dbReference type="InterPro" id="IPR033344">
    <property type="entry name" value="CURT1"/>
</dbReference>
<dbReference type="Pfam" id="PF14159">
    <property type="entry name" value="CAAD"/>
    <property type="match status" value="1"/>
</dbReference>
<keyword evidence="2" id="KW-0472">Membrane</keyword>
<protein>
    <recommendedName>
        <fullName evidence="3">Cyanobacterial aminoacyl-tRNA synthetase CAAD domain-containing protein</fullName>
    </recommendedName>
</protein>
<accession>K8E968</accession>
<dbReference type="OrthoDB" id="2014299at2759"/>
<sequence length="150" mass="16570">MQSIIASNSVFATRSISVKRSTNSLRRTTFVGKQFKTSTVSVQKSNARVNATTRSDEVQDKLKELTGTLSEKWDDTEEKPAAVALGVFGLVGLIAADGVLHNIEGLPLIPNLFELIGIVFSGFFIYQNLLFKPDRQAFKEKVSKTFDDIL</sequence>
<dbReference type="Proteomes" id="UP000198341">
    <property type="component" value="Chromosome 1"/>
</dbReference>
<dbReference type="STRING" id="41875.K8E968"/>
<dbReference type="RefSeq" id="XP_007515302.1">
    <property type="nucleotide sequence ID" value="XM_007515240.1"/>
</dbReference>
<evidence type="ECO:0000313" key="5">
    <source>
        <dbReference type="Proteomes" id="UP000198341"/>
    </source>
</evidence>
<dbReference type="InterPro" id="IPR025564">
    <property type="entry name" value="CAAD_dom"/>
</dbReference>